<dbReference type="UniPathway" id="UPA00035">
    <property type="reaction ID" value="UER00040"/>
</dbReference>
<feature type="compositionally biased region" description="Low complexity" evidence="6">
    <location>
        <begin position="184"/>
        <end position="193"/>
    </location>
</feature>
<evidence type="ECO:0000256" key="3">
    <source>
        <dbReference type="ARBA" id="ARBA00012824"/>
    </source>
</evidence>
<keyword evidence="9" id="KW-1185">Reference proteome</keyword>
<dbReference type="InterPro" id="IPR015890">
    <property type="entry name" value="Chorismate_C"/>
</dbReference>
<evidence type="ECO:0000256" key="2">
    <source>
        <dbReference type="ARBA" id="ARBA00005297"/>
    </source>
</evidence>
<dbReference type="InterPro" id="IPR004561">
    <property type="entry name" value="IsoChor_synthase"/>
</dbReference>
<comment type="similarity">
    <text evidence="2">Belongs to the isochorismate synthase family.</text>
</comment>
<dbReference type="InParanoid" id="A0A554N7D6"/>
<dbReference type="AlphaFoldDB" id="A0A554N7D6"/>
<feature type="domain" description="Chorismate-utilising enzyme C-terminal" evidence="7">
    <location>
        <begin position="202"/>
        <end position="473"/>
    </location>
</feature>
<comment type="catalytic activity">
    <reaction evidence="1">
        <text>chorismate = isochorismate</text>
        <dbReference type="Rhea" id="RHEA:18985"/>
        <dbReference type="ChEBI" id="CHEBI:29748"/>
        <dbReference type="ChEBI" id="CHEBI:29780"/>
        <dbReference type="EC" id="5.4.4.2"/>
    </reaction>
</comment>
<dbReference type="EC" id="5.4.4.2" evidence="3"/>
<dbReference type="PANTHER" id="PTHR42839:SF2">
    <property type="entry name" value="ISOCHORISMATE SYNTHASE ENTC"/>
    <property type="match status" value="1"/>
</dbReference>
<comment type="caution">
    <text evidence="8">The sequence shown here is derived from an EMBL/GenBank/DDBJ whole genome shotgun (WGS) entry which is preliminary data.</text>
</comment>
<dbReference type="Gene3D" id="3.60.120.10">
    <property type="entry name" value="Anthranilate synthase"/>
    <property type="match status" value="1"/>
</dbReference>
<evidence type="ECO:0000256" key="5">
    <source>
        <dbReference type="ARBA" id="ARBA00041564"/>
    </source>
</evidence>
<keyword evidence="4" id="KW-0413">Isomerase</keyword>
<feature type="region of interest" description="Disordered" evidence="6">
    <location>
        <begin position="179"/>
        <end position="202"/>
    </location>
</feature>
<sequence>MEPPRGESSVRAGRTGDGEGGSGLVSRSVRVEAPPFRAVVAAADSPRVVWAAPGEATVVGGGAAATLTAAGADRFTAIRDAAADLFASGDVHAGTLAARPRLFGGFAYHDEHDGTAPWTGYPAAGFLLPRVQVTYTGTDPTTGDPDAGGEAWLTVTAAGPDAAPEAVEARLRDARTALESLSEPDPVAAPPGVADRRRTTDRDAWHDSVNAALTRIEAGDLRKVVLAQALEADLERPLDIPATLTRLAERYPDCYRFLLEPISPDGGDSTPDGDATVGGRPSFFGATPERLVDLTGRTVETGALAGTTGRGETPAEDEWLARELLHDGKNVHEHEIVADAIRDQLAPYAASVATGERGIRRLATVQHIETPITAELGADRHVLDLVEALHPTPAVGGLPPGRALRTIRDTEPFDRGWYAAPVGWFDAAGYGSFAVAIRSAVASPDGDRVSLFAGVGLVTDSDPDREWDEVQLKYRPILDELE</sequence>
<gene>
    <name evidence="8" type="ORF">DP107_12520</name>
</gene>
<proteinExistence type="inferred from homology"/>
<evidence type="ECO:0000313" key="8">
    <source>
        <dbReference type="EMBL" id="TSD13313.1"/>
    </source>
</evidence>
<name>A0A554N7D6_9EURY</name>
<evidence type="ECO:0000256" key="6">
    <source>
        <dbReference type="SAM" id="MobiDB-lite"/>
    </source>
</evidence>
<reference evidence="8 9" key="1">
    <citation type="submission" date="2018-06" db="EMBL/GenBank/DDBJ databases">
        <title>Natronomonas sp. F16-60 a new haloarchaeon isolated from a solar saltern of Isla Cristina, Huelva, Spain.</title>
        <authorList>
            <person name="Duran-Viseras A."/>
            <person name="Sanchez-Porro C."/>
            <person name="Ventosa A."/>
        </authorList>
    </citation>
    <scope>NUCLEOTIDE SEQUENCE [LARGE SCALE GENOMIC DNA]</scope>
    <source>
        <strain evidence="8 9">F16-60</strain>
    </source>
</reference>
<dbReference type="Proteomes" id="UP000319894">
    <property type="component" value="Unassembled WGS sequence"/>
</dbReference>
<accession>A0A554N7D6</accession>
<evidence type="ECO:0000256" key="1">
    <source>
        <dbReference type="ARBA" id="ARBA00000799"/>
    </source>
</evidence>
<evidence type="ECO:0000259" key="7">
    <source>
        <dbReference type="Pfam" id="PF00425"/>
    </source>
</evidence>
<dbReference type="GO" id="GO:0008909">
    <property type="term" value="F:isochorismate synthase activity"/>
    <property type="evidence" value="ECO:0007669"/>
    <property type="project" value="UniProtKB-EC"/>
</dbReference>
<dbReference type="EMBL" id="QMDX01000008">
    <property type="protein sequence ID" value="TSD13313.1"/>
    <property type="molecule type" value="Genomic_DNA"/>
</dbReference>
<dbReference type="PANTHER" id="PTHR42839">
    <property type="entry name" value="ISOCHORISMATE SYNTHASE ENTC"/>
    <property type="match status" value="1"/>
</dbReference>
<dbReference type="NCBIfam" id="TIGR00543">
    <property type="entry name" value="isochor_syn"/>
    <property type="match status" value="1"/>
</dbReference>
<dbReference type="InterPro" id="IPR005801">
    <property type="entry name" value="ADC_synthase"/>
</dbReference>
<dbReference type="SUPFAM" id="SSF56322">
    <property type="entry name" value="ADC synthase"/>
    <property type="match status" value="1"/>
</dbReference>
<dbReference type="OrthoDB" id="195185at2157"/>
<dbReference type="Pfam" id="PF00425">
    <property type="entry name" value="Chorismate_bind"/>
    <property type="match status" value="1"/>
</dbReference>
<evidence type="ECO:0000256" key="4">
    <source>
        <dbReference type="ARBA" id="ARBA00023235"/>
    </source>
</evidence>
<dbReference type="GO" id="GO:0000162">
    <property type="term" value="P:L-tryptophan biosynthetic process"/>
    <property type="evidence" value="ECO:0007669"/>
    <property type="project" value="UniProtKB-UniPathway"/>
</dbReference>
<feature type="region of interest" description="Disordered" evidence="6">
    <location>
        <begin position="1"/>
        <end position="27"/>
    </location>
</feature>
<protein>
    <recommendedName>
        <fullName evidence="3">isochorismate synthase</fullName>
        <ecNumber evidence="3">5.4.4.2</ecNumber>
    </recommendedName>
    <alternativeName>
        <fullName evidence="5">Isochorismate mutase</fullName>
    </alternativeName>
</protein>
<evidence type="ECO:0000313" key="9">
    <source>
        <dbReference type="Proteomes" id="UP000319894"/>
    </source>
</evidence>
<dbReference type="RefSeq" id="WP_144262500.1">
    <property type="nucleotide sequence ID" value="NZ_QMDX01000008.1"/>
</dbReference>
<organism evidence="8 9">
    <name type="scientific">Haloglomus irregulare</name>
    <dbReference type="NCBI Taxonomy" id="2234134"/>
    <lineage>
        <taxon>Archaea</taxon>
        <taxon>Methanobacteriati</taxon>
        <taxon>Methanobacteriota</taxon>
        <taxon>Stenosarchaea group</taxon>
        <taxon>Halobacteria</taxon>
        <taxon>Halobacteriales</taxon>
        <taxon>Natronomonadaceae</taxon>
        <taxon>Haloglomus</taxon>
    </lineage>
</organism>